<dbReference type="OrthoDB" id="248923at2759"/>
<dbReference type="GO" id="GO:0005634">
    <property type="term" value="C:nucleus"/>
    <property type="evidence" value="ECO:0007669"/>
    <property type="project" value="TreeGrafter"/>
</dbReference>
<feature type="domain" description="Protein kinase" evidence="5">
    <location>
        <begin position="1"/>
        <end position="109"/>
    </location>
</feature>
<dbReference type="GO" id="GO:0004694">
    <property type="term" value="F:eukaryotic translation initiation factor 2alpha kinase activity"/>
    <property type="evidence" value="ECO:0007669"/>
    <property type="project" value="TreeGrafter"/>
</dbReference>
<dbReference type="Pfam" id="PF00069">
    <property type="entry name" value="Pkinase"/>
    <property type="match status" value="1"/>
</dbReference>
<dbReference type="InterPro" id="IPR050339">
    <property type="entry name" value="CC_SR_Kinase"/>
</dbReference>
<dbReference type="PANTHER" id="PTHR11042:SF91">
    <property type="entry name" value="EUKARYOTIC TRANSLATION INITIATION FACTOR 2-ALPHA KINASE"/>
    <property type="match status" value="1"/>
</dbReference>
<accession>A0A7R9MLD6</accession>
<keyword evidence="3" id="KW-0418">Kinase</keyword>
<name>A0A7R9MLD6_9ACAR</name>
<dbReference type="EMBL" id="CAJPVJ010027782">
    <property type="protein sequence ID" value="CAG2179567.1"/>
    <property type="molecule type" value="Genomic_DNA"/>
</dbReference>
<reference evidence="6" key="1">
    <citation type="submission" date="2020-11" db="EMBL/GenBank/DDBJ databases">
        <authorList>
            <person name="Tran Van P."/>
        </authorList>
    </citation>
    <scope>NUCLEOTIDE SEQUENCE</scope>
</reference>
<organism evidence="6">
    <name type="scientific">Oppiella nova</name>
    <dbReference type="NCBI Taxonomy" id="334625"/>
    <lineage>
        <taxon>Eukaryota</taxon>
        <taxon>Metazoa</taxon>
        <taxon>Ecdysozoa</taxon>
        <taxon>Arthropoda</taxon>
        <taxon>Chelicerata</taxon>
        <taxon>Arachnida</taxon>
        <taxon>Acari</taxon>
        <taxon>Acariformes</taxon>
        <taxon>Sarcoptiformes</taxon>
        <taxon>Oribatida</taxon>
        <taxon>Brachypylina</taxon>
        <taxon>Oppioidea</taxon>
        <taxon>Oppiidae</taxon>
        <taxon>Oppiella</taxon>
    </lineage>
</organism>
<dbReference type="PANTHER" id="PTHR11042">
    <property type="entry name" value="EUKARYOTIC TRANSLATION INITIATION FACTOR 2-ALPHA KINASE EIF2-ALPHA KINASE -RELATED"/>
    <property type="match status" value="1"/>
</dbReference>
<dbReference type="InterPro" id="IPR011009">
    <property type="entry name" value="Kinase-like_dom_sf"/>
</dbReference>
<keyword evidence="4" id="KW-0067">ATP-binding</keyword>
<gene>
    <name evidence="6" type="ORF">ONB1V03_LOCUS18991</name>
</gene>
<dbReference type="GO" id="GO:0005524">
    <property type="term" value="F:ATP binding"/>
    <property type="evidence" value="ECO:0007669"/>
    <property type="project" value="UniProtKB-KW"/>
</dbReference>
<evidence type="ECO:0000256" key="1">
    <source>
        <dbReference type="ARBA" id="ARBA00022679"/>
    </source>
</evidence>
<proteinExistence type="predicted"/>
<evidence type="ECO:0000256" key="4">
    <source>
        <dbReference type="ARBA" id="ARBA00022840"/>
    </source>
</evidence>
<dbReference type="GO" id="GO:0005737">
    <property type="term" value="C:cytoplasm"/>
    <property type="evidence" value="ECO:0007669"/>
    <property type="project" value="TreeGrafter"/>
</dbReference>
<keyword evidence="1" id="KW-0808">Transferase</keyword>
<dbReference type="Proteomes" id="UP000728032">
    <property type="component" value="Unassembled WGS sequence"/>
</dbReference>
<keyword evidence="7" id="KW-1185">Reference proteome</keyword>
<sequence>MDYRIKLCDFGLAKEVPNCDPFRMSKAKHTADVGTVDYMAPEAQTKDYNHLTDIYSLSLIGAQLFGFDTYDIIEGKVNVPTDQEYYTNKTIPSVEDIVNEFNDIFADNI</sequence>
<protein>
    <recommendedName>
        <fullName evidence="5">Protein kinase domain-containing protein</fullName>
    </recommendedName>
</protein>
<dbReference type="Gene3D" id="1.10.510.10">
    <property type="entry name" value="Transferase(Phosphotransferase) domain 1"/>
    <property type="match status" value="1"/>
</dbReference>
<dbReference type="PROSITE" id="PS50011">
    <property type="entry name" value="PROTEIN_KINASE_DOM"/>
    <property type="match status" value="1"/>
</dbReference>
<dbReference type="InterPro" id="IPR000719">
    <property type="entry name" value="Prot_kinase_dom"/>
</dbReference>
<dbReference type="SUPFAM" id="SSF56112">
    <property type="entry name" value="Protein kinase-like (PK-like)"/>
    <property type="match status" value="1"/>
</dbReference>
<dbReference type="AlphaFoldDB" id="A0A7R9MLD6"/>
<evidence type="ECO:0000313" key="7">
    <source>
        <dbReference type="Proteomes" id="UP000728032"/>
    </source>
</evidence>
<feature type="non-terminal residue" evidence="6">
    <location>
        <position position="109"/>
    </location>
</feature>
<evidence type="ECO:0000313" key="6">
    <source>
        <dbReference type="EMBL" id="CAD7662431.1"/>
    </source>
</evidence>
<evidence type="ECO:0000259" key="5">
    <source>
        <dbReference type="PROSITE" id="PS50011"/>
    </source>
</evidence>
<dbReference type="EMBL" id="OC942607">
    <property type="protein sequence ID" value="CAD7662431.1"/>
    <property type="molecule type" value="Genomic_DNA"/>
</dbReference>
<keyword evidence="2" id="KW-0547">Nucleotide-binding</keyword>
<evidence type="ECO:0000256" key="2">
    <source>
        <dbReference type="ARBA" id="ARBA00022741"/>
    </source>
</evidence>
<evidence type="ECO:0000256" key="3">
    <source>
        <dbReference type="ARBA" id="ARBA00022777"/>
    </source>
</evidence>